<dbReference type="AlphaFoldDB" id="A0A6A6V8Z5"/>
<organism evidence="1 2">
    <name type="scientific">Sporormia fimetaria CBS 119925</name>
    <dbReference type="NCBI Taxonomy" id="1340428"/>
    <lineage>
        <taxon>Eukaryota</taxon>
        <taxon>Fungi</taxon>
        <taxon>Dikarya</taxon>
        <taxon>Ascomycota</taxon>
        <taxon>Pezizomycotina</taxon>
        <taxon>Dothideomycetes</taxon>
        <taxon>Pleosporomycetidae</taxon>
        <taxon>Pleosporales</taxon>
        <taxon>Sporormiaceae</taxon>
        <taxon>Sporormia</taxon>
    </lineage>
</organism>
<accession>A0A6A6V8Z5</accession>
<evidence type="ECO:0000313" key="2">
    <source>
        <dbReference type="Proteomes" id="UP000799440"/>
    </source>
</evidence>
<name>A0A6A6V8Z5_9PLEO</name>
<protein>
    <submittedName>
        <fullName evidence="1">Uncharacterized protein</fullName>
    </submittedName>
</protein>
<keyword evidence="2" id="KW-1185">Reference proteome</keyword>
<evidence type="ECO:0000313" key="1">
    <source>
        <dbReference type="EMBL" id="KAF2745617.1"/>
    </source>
</evidence>
<sequence length="83" mass="8825">MAAIVNGKGNTVNAPLLLLCRIYAACYESLPRTVVALADKALASAGSPQCRYCSRRYVYQDERCGAALAPGKTGTIMSQLKSI</sequence>
<reference evidence="1" key="1">
    <citation type="journal article" date="2020" name="Stud. Mycol.">
        <title>101 Dothideomycetes genomes: a test case for predicting lifestyles and emergence of pathogens.</title>
        <authorList>
            <person name="Haridas S."/>
            <person name="Albert R."/>
            <person name="Binder M."/>
            <person name="Bloem J."/>
            <person name="Labutti K."/>
            <person name="Salamov A."/>
            <person name="Andreopoulos B."/>
            <person name="Baker S."/>
            <person name="Barry K."/>
            <person name="Bills G."/>
            <person name="Bluhm B."/>
            <person name="Cannon C."/>
            <person name="Castanera R."/>
            <person name="Culley D."/>
            <person name="Daum C."/>
            <person name="Ezra D."/>
            <person name="Gonzalez J."/>
            <person name="Henrissat B."/>
            <person name="Kuo A."/>
            <person name="Liang C."/>
            <person name="Lipzen A."/>
            <person name="Lutzoni F."/>
            <person name="Magnuson J."/>
            <person name="Mondo S."/>
            <person name="Nolan M."/>
            <person name="Ohm R."/>
            <person name="Pangilinan J."/>
            <person name="Park H.-J."/>
            <person name="Ramirez L."/>
            <person name="Alfaro M."/>
            <person name="Sun H."/>
            <person name="Tritt A."/>
            <person name="Yoshinaga Y."/>
            <person name="Zwiers L.-H."/>
            <person name="Turgeon B."/>
            <person name="Goodwin S."/>
            <person name="Spatafora J."/>
            <person name="Crous P."/>
            <person name="Grigoriev I."/>
        </authorList>
    </citation>
    <scope>NUCLEOTIDE SEQUENCE</scope>
    <source>
        <strain evidence="1">CBS 119925</strain>
    </source>
</reference>
<gene>
    <name evidence="1" type="ORF">M011DRAFT_469282</name>
</gene>
<dbReference type="EMBL" id="MU006581">
    <property type="protein sequence ID" value="KAF2745617.1"/>
    <property type="molecule type" value="Genomic_DNA"/>
</dbReference>
<proteinExistence type="predicted"/>
<dbReference type="Proteomes" id="UP000799440">
    <property type="component" value="Unassembled WGS sequence"/>
</dbReference>